<dbReference type="SMART" id="SM00220">
    <property type="entry name" value="S_TKc"/>
    <property type="match status" value="1"/>
</dbReference>
<evidence type="ECO:0000313" key="2">
    <source>
        <dbReference type="EMBL" id="CAE0142026.1"/>
    </source>
</evidence>
<name>A0A7S3BQ60_9VIRI</name>
<dbReference type="InterPro" id="IPR000719">
    <property type="entry name" value="Prot_kinase_dom"/>
</dbReference>
<dbReference type="InterPro" id="IPR011009">
    <property type="entry name" value="Kinase-like_dom_sf"/>
</dbReference>
<dbReference type="InterPro" id="IPR051681">
    <property type="entry name" value="Ser/Thr_Kinases-Pseudokinases"/>
</dbReference>
<dbReference type="InterPro" id="IPR001245">
    <property type="entry name" value="Ser-Thr/Tyr_kinase_cat_dom"/>
</dbReference>
<dbReference type="GO" id="GO:0005524">
    <property type="term" value="F:ATP binding"/>
    <property type="evidence" value="ECO:0007669"/>
    <property type="project" value="InterPro"/>
</dbReference>
<dbReference type="PRINTS" id="PR00109">
    <property type="entry name" value="TYRKINASE"/>
</dbReference>
<dbReference type="EMBL" id="HBHY01013506">
    <property type="protein sequence ID" value="CAE0142026.1"/>
    <property type="molecule type" value="Transcribed_RNA"/>
</dbReference>
<feature type="domain" description="Protein kinase" evidence="1">
    <location>
        <begin position="19"/>
        <end position="273"/>
    </location>
</feature>
<evidence type="ECO:0000259" key="1">
    <source>
        <dbReference type="PROSITE" id="PS50011"/>
    </source>
</evidence>
<dbReference type="Pfam" id="PF07714">
    <property type="entry name" value="PK_Tyr_Ser-Thr"/>
    <property type="match status" value="1"/>
</dbReference>
<dbReference type="PANTHER" id="PTHR44329">
    <property type="entry name" value="SERINE/THREONINE-PROTEIN KINASE TNNI3K-RELATED"/>
    <property type="match status" value="1"/>
</dbReference>
<organism evidence="2">
    <name type="scientific">Prasinoderma singulare</name>
    <dbReference type="NCBI Taxonomy" id="676789"/>
    <lineage>
        <taxon>Eukaryota</taxon>
        <taxon>Viridiplantae</taxon>
        <taxon>Prasinodermophyta</taxon>
        <taxon>Prasinodermophyceae</taxon>
        <taxon>Prasinodermales</taxon>
        <taxon>Prasinodermaceae</taxon>
        <taxon>Prasinoderma</taxon>
    </lineage>
</organism>
<dbReference type="PANTHER" id="PTHR44329:SF261">
    <property type="entry name" value="ZINC FINGER CONTAINING PROTEIN KINASE-RELATED"/>
    <property type="match status" value="1"/>
</dbReference>
<protein>
    <recommendedName>
        <fullName evidence="1">Protein kinase domain-containing protein</fullName>
    </recommendedName>
</protein>
<dbReference type="PIRSF" id="PIRSF000654">
    <property type="entry name" value="Integrin-linked_kinase"/>
    <property type="match status" value="1"/>
</dbReference>
<dbReference type="InterPro" id="IPR008271">
    <property type="entry name" value="Ser/Thr_kinase_AS"/>
</dbReference>
<gene>
    <name evidence="2" type="ORF">PSIN1315_LOCUS8663</name>
</gene>
<dbReference type="AlphaFoldDB" id="A0A7S3BQ60"/>
<sequence length="293" mass="32574">MFARLPQYDAAHAVLWSELKPEKWLATGNQTELWRGLHKDEVVAIKLMNYVPHMDDTRAHDFLHEINILRRLNHPNVLGFMGACTRPGERFAIVTEFMDGGSVHALRTTYTEAGQPFPEAMLVGIALDVVRGMEYLHQNNIIHRDLKAANLLYNINGLVKVADFGVAREVVSTGSMTAETGTYRWMAPEVIAHKPYDAKADVYSFGVLLWELITGEVPYADVSPMQAAIGVVQRGMRPVIPGTCPAYINELLRECWKTNSKARPSMNGISALFERRMAELGGPAACKAAPAVR</sequence>
<proteinExistence type="predicted"/>
<accession>A0A7S3BQ60</accession>
<dbReference type="GO" id="GO:0004674">
    <property type="term" value="F:protein serine/threonine kinase activity"/>
    <property type="evidence" value="ECO:0007669"/>
    <property type="project" value="TreeGrafter"/>
</dbReference>
<dbReference type="SUPFAM" id="SSF56112">
    <property type="entry name" value="Protein kinase-like (PK-like)"/>
    <property type="match status" value="1"/>
</dbReference>
<dbReference type="PROSITE" id="PS00108">
    <property type="entry name" value="PROTEIN_KINASE_ST"/>
    <property type="match status" value="1"/>
</dbReference>
<dbReference type="Gene3D" id="3.30.200.20">
    <property type="entry name" value="Phosphorylase Kinase, domain 1"/>
    <property type="match status" value="1"/>
</dbReference>
<dbReference type="CDD" id="cd13999">
    <property type="entry name" value="STKc_MAP3K-like"/>
    <property type="match status" value="1"/>
</dbReference>
<dbReference type="PROSITE" id="PS50011">
    <property type="entry name" value="PROTEIN_KINASE_DOM"/>
    <property type="match status" value="1"/>
</dbReference>
<dbReference type="Gene3D" id="1.10.510.10">
    <property type="entry name" value="Transferase(Phosphotransferase) domain 1"/>
    <property type="match status" value="1"/>
</dbReference>
<reference evidence="2" key="1">
    <citation type="submission" date="2021-01" db="EMBL/GenBank/DDBJ databases">
        <authorList>
            <person name="Corre E."/>
            <person name="Pelletier E."/>
            <person name="Niang G."/>
            <person name="Scheremetjew M."/>
            <person name="Finn R."/>
            <person name="Kale V."/>
            <person name="Holt S."/>
            <person name="Cochrane G."/>
            <person name="Meng A."/>
            <person name="Brown T."/>
            <person name="Cohen L."/>
        </authorList>
    </citation>
    <scope>NUCLEOTIDE SEQUENCE</scope>
    <source>
        <strain evidence="2">RCC927</strain>
    </source>
</reference>